<dbReference type="RefSeq" id="WP_139630940.1">
    <property type="nucleotide sequence ID" value="NZ_VDLX02000004.1"/>
</dbReference>
<evidence type="ECO:0000313" key="1">
    <source>
        <dbReference type="EMBL" id="KAB8195501.1"/>
    </source>
</evidence>
<sequence length="202" mass="22846">MTGPLPAENQWNLLQEFGLSRWFVGMWVEGDDPEESARRLRVDPGSRVHCEFAEAMNDHLHSIDDQVVWIGAHSPGWTHVLWLSGFHTTAQAKELSAGGRRLLTVFYNGELGELDHLYLYQDGALVNEIDPPYREGGAPVSVPEYAVHAEGLELRLEMRSTEELHLLLCMAGRITGRFLDREWFSSTRICARLLSAEEAQES</sequence>
<organism evidence="1 2">
    <name type="scientific">Nonomuraea phyllanthi</name>
    <dbReference type="NCBI Taxonomy" id="2219224"/>
    <lineage>
        <taxon>Bacteria</taxon>
        <taxon>Bacillati</taxon>
        <taxon>Actinomycetota</taxon>
        <taxon>Actinomycetes</taxon>
        <taxon>Streptosporangiales</taxon>
        <taxon>Streptosporangiaceae</taxon>
        <taxon>Nonomuraea</taxon>
    </lineage>
</organism>
<reference evidence="1 2" key="1">
    <citation type="submission" date="2019-10" db="EMBL/GenBank/DDBJ databases">
        <title>Nonomuraea sp. nov., isolated from Phyllanthus amarus.</title>
        <authorList>
            <person name="Klykleung N."/>
            <person name="Tanasupawat S."/>
        </authorList>
    </citation>
    <scope>NUCLEOTIDE SEQUENCE [LARGE SCALE GENOMIC DNA]</scope>
    <source>
        <strain evidence="1 2">PA1-10</strain>
    </source>
</reference>
<dbReference type="AlphaFoldDB" id="A0A5C4WP14"/>
<dbReference type="Proteomes" id="UP000312512">
    <property type="component" value="Unassembled WGS sequence"/>
</dbReference>
<evidence type="ECO:0000313" key="2">
    <source>
        <dbReference type="Proteomes" id="UP000312512"/>
    </source>
</evidence>
<dbReference type="OrthoDB" id="3526231at2"/>
<proteinExistence type="predicted"/>
<name>A0A5C4WP14_9ACTN</name>
<protein>
    <submittedName>
        <fullName evidence="1">Uncharacterized protein</fullName>
    </submittedName>
</protein>
<accession>A0A5C4WP14</accession>
<dbReference type="EMBL" id="VDLX02000004">
    <property type="protein sequence ID" value="KAB8195501.1"/>
    <property type="molecule type" value="Genomic_DNA"/>
</dbReference>
<gene>
    <name evidence="1" type="ORF">FH608_014355</name>
</gene>
<comment type="caution">
    <text evidence="1">The sequence shown here is derived from an EMBL/GenBank/DDBJ whole genome shotgun (WGS) entry which is preliminary data.</text>
</comment>
<keyword evidence="2" id="KW-1185">Reference proteome</keyword>